<dbReference type="SUPFAM" id="SSF50692">
    <property type="entry name" value="ADC-like"/>
    <property type="match status" value="1"/>
</dbReference>
<dbReference type="PROSITE" id="PS51669">
    <property type="entry name" value="4FE4S_MOW_BIS_MGD"/>
    <property type="match status" value="1"/>
</dbReference>
<dbReference type="Gene3D" id="2.40.40.20">
    <property type="match status" value="1"/>
</dbReference>
<dbReference type="SMART" id="SM00926">
    <property type="entry name" value="Molybdop_Fe4S4"/>
    <property type="match status" value="1"/>
</dbReference>
<keyword evidence="5" id="KW-0732">Signal</keyword>
<evidence type="ECO:0000259" key="10">
    <source>
        <dbReference type="PROSITE" id="PS51669"/>
    </source>
</evidence>
<evidence type="ECO:0000256" key="8">
    <source>
        <dbReference type="ARBA" id="ARBA00023014"/>
    </source>
</evidence>
<dbReference type="InterPro" id="IPR037946">
    <property type="entry name" value="MopB_CT_Tetrathionate"/>
</dbReference>
<keyword evidence="6" id="KW-0560">Oxidoreductase</keyword>
<accession>H5SCH7</accession>
<keyword evidence="7" id="KW-0408">Iron</keyword>
<dbReference type="InterPro" id="IPR006311">
    <property type="entry name" value="TAT_signal"/>
</dbReference>
<keyword evidence="8" id="KW-0411">Iron-sulfur</keyword>
<dbReference type="InterPro" id="IPR006657">
    <property type="entry name" value="MoPterin_dinucl-bd_dom"/>
</dbReference>
<evidence type="ECO:0000256" key="5">
    <source>
        <dbReference type="ARBA" id="ARBA00022729"/>
    </source>
</evidence>
<dbReference type="Pfam" id="PF01568">
    <property type="entry name" value="Molydop_binding"/>
    <property type="match status" value="1"/>
</dbReference>
<evidence type="ECO:0000256" key="4">
    <source>
        <dbReference type="ARBA" id="ARBA00022723"/>
    </source>
</evidence>
<evidence type="ECO:0000256" key="3">
    <source>
        <dbReference type="ARBA" id="ARBA00022505"/>
    </source>
</evidence>
<keyword evidence="2" id="KW-0004">4Fe-4S</keyword>
<comment type="similarity">
    <text evidence="1">Belongs to the prokaryotic molybdopterin-containing oxidoreductase family.</text>
</comment>
<proteinExistence type="inferred from homology"/>
<dbReference type="GO" id="GO:0016491">
    <property type="term" value="F:oxidoreductase activity"/>
    <property type="evidence" value="ECO:0007669"/>
    <property type="project" value="UniProtKB-KW"/>
</dbReference>
<evidence type="ECO:0000256" key="1">
    <source>
        <dbReference type="ARBA" id="ARBA00010312"/>
    </source>
</evidence>
<dbReference type="PROSITE" id="PS51318">
    <property type="entry name" value="TAT"/>
    <property type="match status" value="1"/>
</dbReference>
<reference evidence="11" key="2">
    <citation type="journal article" date="2012" name="PLoS ONE">
        <title>A Deeply Branching Thermophilic Bacterium with an Ancient Acetyl-CoA Pathway Dominates a Subsurface Ecosystem.</title>
        <authorList>
            <person name="Takami H."/>
            <person name="Noguchi H."/>
            <person name="Takaki Y."/>
            <person name="Uchiyama I."/>
            <person name="Toyoda A."/>
            <person name="Nishi S."/>
            <person name="Chee G.-J."/>
            <person name="Arai W."/>
            <person name="Nunoura T."/>
            <person name="Itoh T."/>
            <person name="Hattori M."/>
            <person name="Takai K."/>
        </authorList>
    </citation>
    <scope>NUCLEOTIDE SEQUENCE</scope>
</reference>
<dbReference type="Gene3D" id="3.40.50.740">
    <property type="match status" value="1"/>
</dbReference>
<dbReference type="Pfam" id="PF00384">
    <property type="entry name" value="Molybdopterin"/>
    <property type="match status" value="1"/>
</dbReference>
<evidence type="ECO:0000313" key="11">
    <source>
        <dbReference type="EMBL" id="BAL53863.1"/>
    </source>
</evidence>
<dbReference type="InterPro" id="IPR009010">
    <property type="entry name" value="Asp_de-COase-like_dom_sf"/>
</dbReference>
<dbReference type="PANTHER" id="PTHR43742">
    <property type="entry name" value="TRIMETHYLAMINE-N-OXIDE REDUCTASE"/>
    <property type="match status" value="1"/>
</dbReference>
<name>H5SCH7_9BACT</name>
<dbReference type="Gene3D" id="3.30.200.210">
    <property type="match status" value="1"/>
</dbReference>
<dbReference type="GO" id="GO:0051539">
    <property type="term" value="F:4 iron, 4 sulfur cluster binding"/>
    <property type="evidence" value="ECO:0007669"/>
    <property type="project" value="UniProtKB-KW"/>
</dbReference>
<dbReference type="AlphaFoldDB" id="H5SCH7"/>
<dbReference type="InterPro" id="IPR006963">
    <property type="entry name" value="Mopterin_OxRdtase_4Fe-4S_dom"/>
</dbReference>
<protein>
    <submittedName>
        <fullName evidence="11">Molydopterin dinucleotide-binding region</fullName>
    </submittedName>
</protein>
<dbReference type="GO" id="GO:0043546">
    <property type="term" value="F:molybdopterin cofactor binding"/>
    <property type="evidence" value="ECO:0007669"/>
    <property type="project" value="InterPro"/>
</dbReference>
<dbReference type="PANTHER" id="PTHR43742:SF9">
    <property type="entry name" value="TETRATHIONATE REDUCTASE SUBUNIT A"/>
    <property type="match status" value="1"/>
</dbReference>
<dbReference type="InterPro" id="IPR050612">
    <property type="entry name" value="Prok_Mopterin_Oxidored"/>
</dbReference>
<evidence type="ECO:0000256" key="6">
    <source>
        <dbReference type="ARBA" id="ARBA00023002"/>
    </source>
</evidence>
<reference evidence="11" key="1">
    <citation type="journal article" date="2005" name="Environ. Microbiol.">
        <title>Genetic and functional properties of uncultivated thermophilic crenarchaeotes from a subsurface gold mine as revealed by analysis of genome fragments.</title>
        <authorList>
            <person name="Nunoura T."/>
            <person name="Hirayama H."/>
            <person name="Takami H."/>
            <person name="Oida H."/>
            <person name="Nishi S."/>
            <person name="Shimamura S."/>
            <person name="Suzuki Y."/>
            <person name="Inagaki F."/>
            <person name="Takai K."/>
            <person name="Nealson K.H."/>
            <person name="Horikoshi K."/>
        </authorList>
    </citation>
    <scope>NUCLEOTIDE SEQUENCE</scope>
</reference>
<gene>
    <name evidence="11" type="ORF">HGMM_F10C03C31</name>
</gene>
<evidence type="ECO:0000256" key="2">
    <source>
        <dbReference type="ARBA" id="ARBA00022485"/>
    </source>
</evidence>
<dbReference type="CDD" id="cd02780">
    <property type="entry name" value="MopB_CT_Tetrathionate_Arsenate-R"/>
    <property type="match status" value="1"/>
</dbReference>
<dbReference type="EMBL" id="AP011669">
    <property type="protein sequence ID" value="BAL53863.1"/>
    <property type="molecule type" value="Genomic_DNA"/>
</dbReference>
<evidence type="ECO:0000256" key="7">
    <source>
        <dbReference type="ARBA" id="ARBA00023004"/>
    </source>
</evidence>
<organism evidence="11">
    <name type="scientific">uncultured Acidobacteriota bacterium</name>
    <dbReference type="NCBI Taxonomy" id="171953"/>
    <lineage>
        <taxon>Bacteria</taxon>
        <taxon>Pseudomonadati</taxon>
        <taxon>Acidobacteriota</taxon>
        <taxon>environmental samples</taxon>
    </lineage>
</organism>
<dbReference type="Pfam" id="PF04879">
    <property type="entry name" value="Molybdop_Fe4S4"/>
    <property type="match status" value="1"/>
</dbReference>
<sequence length="1074" mass="118644">MKERMLTDSTASQNMSPTPSSENVSDPTFCATRRAVLKTSALLGGSALMASRAKWMHSIFAPAQAQAPGPEYELAKAENILYTTCLQCNTGCEIKAKILDGVVVKIDGSPYGPRAMWPHVAYDSSPLDMATVDGHICPKGQAGIQTQYDPYRVVTVLKRAGRRGENKWMTIPFEQAIEEIVNGGLLFAHVPGEENRVVTGLRELWAVRDPALMKSMADDVARIWDKKMTVEEFKAKYAAHLDKLIDPDHPDLGPKNNQLVFMWGRLKAGRAEFISRFVRDSFGSINAHGHTTVCQGSLYFTGKAMSDQYIGGKWTGGRKAYWMADTANAEFIIYIGASPLEANYGPPFKAGKITKGAVDNRLKIAVVDPRFSKTAAKAWKWVPIKPGTEAALALGMIRWIIENERYDRRFLENANRGAARADNEPTWTNASWLVKIEADGRPSKFLRADEIGLGDADSFVVLRSGQPRAFKVDDEQTVVEGDLFVDTVVGGIRVKSALQLVYESAASRTIEEWAQICGIAAQDIVDLAREFTAHGKRAVMEPHRGVSQHTNGFYNVLAVMTVNLLIGNFDWKGGMIYGGGTYDQVGSTPGKPFTLSKHPAKLTPFGISIIRHEVNYEKTTLFSGYPAPRNWYPFSSDIYQEIIPSAGDGYPYPIKALFIYMGSPVYALPAGHTNIEILADPNKIPLIVASDITIGETSMYADYIFPDLSYLERWEFHGSHPSIPQKVSPVRQPVVAPLTETVTVFGEEVPLSLEALLLGLAEKMGLPGFGPNGFEAGKDLTRPEDFYLRMVANIAFGDKSDGTDAVPDASDEEVELFLKARRHLPPTVFDPARWEQIVGPRWWRKVIYVLNRGGRFENYSDAWVGDQVKHRYGKLASIYLEKVATTRSAMTGEYLPGVAVYLPIRDALGREIRDEGFALHLITHREIFHTKSRTVVDYWLLDLMPENVVLMNVEDAVRLGLSEGDRVKIVSATNPDGVWDLKNGRRVPMIGTVKPVLGMRPGVVSFALGFGHWAVGASDIVIDGVRIPGDGRRAQGVHANAAMRVDDYLKNTCLVDTVGGSVSFYDTRVNVVKV</sequence>
<dbReference type="Gene3D" id="3.40.228.10">
    <property type="entry name" value="Dimethylsulfoxide Reductase, domain 2"/>
    <property type="match status" value="1"/>
</dbReference>
<keyword evidence="3" id="KW-0500">Molybdenum</keyword>
<evidence type="ECO:0000256" key="9">
    <source>
        <dbReference type="SAM" id="MobiDB-lite"/>
    </source>
</evidence>
<dbReference type="GO" id="GO:0046872">
    <property type="term" value="F:metal ion binding"/>
    <property type="evidence" value="ECO:0007669"/>
    <property type="project" value="UniProtKB-KW"/>
</dbReference>
<feature type="region of interest" description="Disordered" evidence="9">
    <location>
        <begin position="1"/>
        <end position="26"/>
    </location>
</feature>
<feature type="domain" description="4Fe-4S Mo/W bis-MGD-type" evidence="10">
    <location>
        <begin position="78"/>
        <end position="151"/>
    </location>
</feature>
<feature type="compositionally biased region" description="Polar residues" evidence="9">
    <location>
        <begin position="7"/>
        <end position="26"/>
    </location>
</feature>
<keyword evidence="4" id="KW-0479">Metal-binding</keyword>
<dbReference type="SUPFAM" id="SSF53706">
    <property type="entry name" value="Formate dehydrogenase/DMSO reductase, domains 1-3"/>
    <property type="match status" value="1"/>
</dbReference>
<dbReference type="InterPro" id="IPR006656">
    <property type="entry name" value="Mopterin_OxRdtase"/>
</dbReference>